<proteinExistence type="predicted"/>
<feature type="region of interest" description="Disordered" evidence="1">
    <location>
        <begin position="1"/>
        <end position="28"/>
    </location>
</feature>
<evidence type="ECO:0000313" key="2">
    <source>
        <dbReference type="EMBL" id="GAA4816910.1"/>
    </source>
</evidence>
<evidence type="ECO:0000256" key="1">
    <source>
        <dbReference type="SAM" id="MobiDB-lite"/>
    </source>
</evidence>
<sequence>MQAESENTRDQTLPADTKGERRGAPRSVVQSVRLPADAFTEIEHCAEEAGVPTSALIRGWVLHALAAERGTSLKDAIDHLASETERLRRIAARTDVA</sequence>
<name>A0ABP9CRX7_9ACTN</name>
<protein>
    <recommendedName>
        <fullName evidence="4">CopG family transcriptional regulator</fullName>
    </recommendedName>
</protein>
<dbReference type="EMBL" id="BAABKQ010000001">
    <property type="protein sequence ID" value="GAA4816910.1"/>
    <property type="molecule type" value="Genomic_DNA"/>
</dbReference>
<gene>
    <name evidence="2" type="ORF">GCM10023353_24210</name>
</gene>
<dbReference type="Proteomes" id="UP001500839">
    <property type="component" value="Unassembled WGS sequence"/>
</dbReference>
<keyword evidence="3" id="KW-1185">Reference proteome</keyword>
<comment type="caution">
    <text evidence="2">The sequence shown here is derived from an EMBL/GenBank/DDBJ whole genome shotgun (WGS) entry which is preliminary data.</text>
</comment>
<reference evidence="3" key="1">
    <citation type="journal article" date="2019" name="Int. J. Syst. Evol. Microbiol.">
        <title>The Global Catalogue of Microorganisms (GCM) 10K type strain sequencing project: providing services to taxonomists for standard genome sequencing and annotation.</title>
        <authorList>
            <consortium name="The Broad Institute Genomics Platform"/>
            <consortium name="The Broad Institute Genome Sequencing Center for Infectious Disease"/>
            <person name="Wu L."/>
            <person name="Ma J."/>
        </authorList>
    </citation>
    <scope>NUCLEOTIDE SEQUENCE [LARGE SCALE GENOMIC DNA]</scope>
    <source>
        <strain evidence="3">JCM 18542</strain>
    </source>
</reference>
<organism evidence="2 3">
    <name type="scientific">Tomitella cavernea</name>
    <dbReference type="NCBI Taxonomy" id="1387982"/>
    <lineage>
        <taxon>Bacteria</taxon>
        <taxon>Bacillati</taxon>
        <taxon>Actinomycetota</taxon>
        <taxon>Actinomycetes</taxon>
        <taxon>Mycobacteriales</taxon>
        <taxon>Tomitella</taxon>
    </lineage>
</organism>
<accession>A0ABP9CRX7</accession>
<evidence type="ECO:0000313" key="3">
    <source>
        <dbReference type="Proteomes" id="UP001500839"/>
    </source>
</evidence>
<evidence type="ECO:0008006" key="4">
    <source>
        <dbReference type="Google" id="ProtNLM"/>
    </source>
</evidence>